<accession>A0A0L0MEU9</accession>
<comment type="caution">
    <text evidence="1">The sequence shown here is derived from an EMBL/GenBank/DDBJ whole genome shotgun (WGS) entry which is preliminary data.</text>
</comment>
<proteinExistence type="predicted"/>
<dbReference type="EMBL" id="LFJJ01000059">
    <property type="protein sequence ID" value="KND60494.1"/>
    <property type="molecule type" value="Genomic_DNA"/>
</dbReference>
<dbReference type="Gene3D" id="1.10.400.20">
    <property type="entry name" value="putative tagatose 6-phosphate kinase domain like"/>
    <property type="match status" value="1"/>
</dbReference>
<dbReference type="GO" id="GO:0005975">
    <property type="term" value="P:carbohydrate metabolic process"/>
    <property type="evidence" value="ECO:0007669"/>
    <property type="project" value="InterPro"/>
</dbReference>
<organism evidence="1 2">
    <name type="scientific">Candidatus Burkholderia verschuerenii</name>
    <dbReference type="NCBI Taxonomy" id="242163"/>
    <lineage>
        <taxon>Bacteria</taxon>
        <taxon>Pseudomonadati</taxon>
        <taxon>Pseudomonadota</taxon>
        <taxon>Betaproteobacteria</taxon>
        <taxon>Burkholderiales</taxon>
        <taxon>Burkholderiaceae</taxon>
        <taxon>Burkholderia</taxon>
    </lineage>
</organism>
<name>A0A0L0MEU9_9BURK</name>
<dbReference type="GO" id="GO:0009024">
    <property type="term" value="F:tagatose-6-phosphate kinase activity"/>
    <property type="evidence" value="ECO:0007669"/>
    <property type="project" value="UniProtKB-EC"/>
</dbReference>
<dbReference type="SUPFAM" id="SSF51569">
    <property type="entry name" value="Aldolase"/>
    <property type="match status" value="1"/>
</dbReference>
<dbReference type="Proteomes" id="UP000036959">
    <property type="component" value="Unassembled WGS sequence"/>
</dbReference>
<sequence>MNDGFAILKVGPGATFALREALYALADIENELVAPHARSNLPDVVEQVMLDKPGNWDKYYHGDDDERRLMRVYSYSDRIRYYWADPRVDEAAHRLVDNLASIDIRENLISRYLPEQYWQPRRNKIDASPMSLIYSKVRDVIGLYASACARS</sequence>
<evidence type="ECO:0000313" key="1">
    <source>
        <dbReference type="EMBL" id="KND60494.1"/>
    </source>
</evidence>
<dbReference type="Pfam" id="PF08013">
    <property type="entry name" value="GatZ_KbaZ-like"/>
    <property type="match status" value="1"/>
</dbReference>
<dbReference type="PATRIC" id="fig|242163.4.peg.5937"/>
<dbReference type="AlphaFoldDB" id="A0A0L0MEU9"/>
<reference evidence="2" key="1">
    <citation type="submission" date="2015-06" db="EMBL/GenBank/DDBJ databases">
        <title>Comparative genomics of Burkholderia leaf nodule symbionts.</title>
        <authorList>
            <person name="Carlier A."/>
            <person name="Eberl L."/>
            <person name="Pinto-Carbo M."/>
        </authorList>
    </citation>
    <scope>NUCLEOTIDE SEQUENCE [LARGE SCALE GENOMIC DNA]</scope>
    <source>
        <strain evidence="2">UZHbot4</strain>
    </source>
</reference>
<dbReference type="InterPro" id="IPR012062">
    <property type="entry name" value="GatZ/KbaZ-like"/>
</dbReference>
<keyword evidence="1" id="KW-0808">Transferase</keyword>
<protein>
    <submittedName>
        <fullName evidence="1">Tagatose-6-phosphate kinase AgaZ</fullName>
        <ecNumber evidence="1">2.7.1.144</ecNumber>
    </submittedName>
</protein>
<keyword evidence="1" id="KW-0418">Kinase</keyword>
<keyword evidence="2" id="KW-1185">Reference proteome</keyword>
<evidence type="ECO:0000313" key="2">
    <source>
        <dbReference type="Proteomes" id="UP000036959"/>
    </source>
</evidence>
<dbReference type="EC" id="2.7.1.144" evidence="1"/>
<gene>
    <name evidence="1" type="ORF">BVER_03768</name>
</gene>